<dbReference type="PANTHER" id="PTHR30413">
    <property type="entry name" value="INNER MEMBRANE TRANSPORT PERMEASE"/>
    <property type="match status" value="1"/>
</dbReference>
<feature type="transmembrane region" description="Helical" evidence="9">
    <location>
        <begin position="247"/>
        <end position="266"/>
    </location>
</feature>
<dbReference type="EMBL" id="CP071060">
    <property type="protein sequence ID" value="QSI75601.1"/>
    <property type="molecule type" value="Genomic_DNA"/>
</dbReference>
<evidence type="ECO:0000256" key="9">
    <source>
        <dbReference type="RuleBase" id="RU361157"/>
    </source>
</evidence>
<evidence type="ECO:0000259" key="10">
    <source>
        <dbReference type="PROSITE" id="PS51012"/>
    </source>
</evidence>
<keyword evidence="12" id="KW-1185">Reference proteome</keyword>
<dbReference type="Pfam" id="PF01061">
    <property type="entry name" value="ABC2_membrane"/>
    <property type="match status" value="1"/>
</dbReference>
<gene>
    <name evidence="11" type="ORF">JY500_13990</name>
</gene>
<evidence type="ECO:0000313" key="11">
    <source>
        <dbReference type="EMBL" id="QSI75601.1"/>
    </source>
</evidence>
<dbReference type="InterPro" id="IPR013525">
    <property type="entry name" value="ABC2_TM"/>
</dbReference>
<evidence type="ECO:0000256" key="7">
    <source>
        <dbReference type="ARBA" id="ARBA00023047"/>
    </source>
</evidence>
<comment type="subcellular location">
    <subcellularLocation>
        <location evidence="9">Cell inner membrane</location>
        <topology evidence="9">Multi-pass membrane protein</topology>
    </subcellularLocation>
    <subcellularLocation>
        <location evidence="1">Cell membrane</location>
        <topology evidence="1">Multi-pass membrane protein</topology>
    </subcellularLocation>
</comment>
<feature type="transmembrane region" description="Helical" evidence="9">
    <location>
        <begin position="43"/>
        <end position="67"/>
    </location>
</feature>
<feature type="transmembrane region" description="Helical" evidence="9">
    <location>
        <begin position="161"/>
        <end position="185"/>
    </location>
</feature>
<evidence type="ECO:0000256" key="5">
    <source>
        <dbReference type="ARBA" id="ARBA00022692"/>
    </source>
</evidence>
<feature type="transmembrane region" description="Helical" evidence="9">
    <location>
        <begin position="121"/>
        <end position="149"/>
    </location>
</feature>
<keyword evidence="5 9" id="KW-0812">Transmembrane</keyword>
<dbReference type="PANTHER" id="PTHR30413:SF10">
    <property type="entry name" value="CAPSULE POLYSACCHARIDE EXPORT INNER-MEMBRANE PROTEIN CTRC"/>
    <property type="match status" value="1"/>
</dbReference>
<comment type="similarity">
    <text evidence="2 9">Belongs to the ABC-2 integral membrane protein family.</text>
</comment>
<evidence type="ECO:0000256" key="4">
    <source>
        <dbReference type="ARBA" id="ARBA00022475"/>
    </source>
</evidence>
<protein>
    <recommendedName>
        <fullName evidence="9">Transport permease protein</fullName>
    </recommendedName>
</protein>
<organism evidence="11 12">
    <name type="scientific">Niveibacterium microcysteis</name>
    <dbReference type="NCBI Taxonomy" id="2811415"/>
    <lineage>
        <taxon>Bacteria</taxon>
        <taxon>Pseudomonadati</taxon>
        <taxon>Pseudomonadota</taxon>
        <taxon>Betaproteobacteria</taxon>
        <taxon>Rhodocyclales</taxon>
        <taxon>Rhodocyclaceae</taxon>
        <taxon>Niveibacterium</taxon>
    </lineage>
</organism>
<keyword evidence="8 9" id="KW-0472">Membrane</keyword>
<evidence type="ECO:0000256" key="6">
    <source>
        <dbReference type="ARBA" id="ARBA00022989"/>
    </source>
</evidence>
<dbReference type="RefSeq" id="WP_206253315.1">
    <property type="nucleotide sequence ID" value="NZ_CP071060.1"/>
</dbReference>
<dbReference type="PROSITE" id="PS51012">
    <property type="entry name" value="ABC_TM2"/>
    <property type="match status" value="1"/>
</dbReference>
<sequence length="277" mass="30544">MLTRVGSDFLRFAFLPARTLIQHRRLIFRLTVRDIAARYRGSMLGVAWSLLSPLLLLAVFAFFFGLIFRSRWSPTETGVGSFAVFAFSGLVLHGFISDVLGRAHTVVRSHPSFVKRVVFPLEALVWVPVFSAAFHLLAYLAVLVVFVVVVKGGVPITGPLVALWLLPVMLLGGGLCFLFAALGVFFRDLGQIVPFLATTLLYVSPVFYAMDAVPKPLRPVLNANPLAWLIEGIRSALITGSAFDRSAFLVVTIAAWLFIAMTCWLFRRLSPAFADLV</sequence>
<evidence type="ECO:0000256" key="3">
    <source>
        <dbReference type="ARBA" id="ARBA00022448"/>
    </source>
</evidence>
<dbReference type="Proteomes" id="UP000663570">
    <property type="component" value="Chromosome"/>
</dbReference>
<keyword evidence="7" id="KW-0762">Sugar transport</keyword>
<keyword evidence="6 9" id="KW-1133">Transmembrane helix</keyword>
<keyword evidence="7" id="KW-0625">Polysaccharide transport</keyword>
<evidence type="ECO:0000313" key="12">
    <source>
        <dbReference type="Proteomes" id="UP000663570"/>
    </source>
</evidence>
<evidence type="ECO:0000256" key="2">
    <source>
        <dbReference type="ARBA" id="ARBA00007783"/>
    </source>
</evidence>
<feature type="transmembrane region" description="Helical" evidence="9">
    <location>
        <begin position="79"/>
        <end position="100"/>
    </location>
</feature>
<keyword evidence="3 9" id="KW-0813">Transport</keyword>
<reference evidence="11 12" key="1">
    <citation type="submission" date="2021-02" db="EMBL/GenBank/DDBJ databases">
        <title>Niveibacterium changnyeongensis HC41.</title>
        <authorList>
            <person name="Kang M."/>
        </authorList>
    </citation>
    <scope>NUCLEOTIDE SEQUENCE [LARGE SCALE GENOMIC DNA]</scope>
    <source>
        <strain evidence="11 12">HC41</strain>
    </source>
</reference>
<proteinExistence type="inferred from homology"/>
<accession>A0ABX7M3W8</accession>
<keyword evidence="4 9" id="KW-1003">Cell membrane</keyword>
<feature type="domain" description="ABC transmembrane type-2" evidence="10">
    <location>
        <begin position="44"/>
        <end position="269"/>
    </location>
</feature>
<evidence type="ECO:0000256" key="8">
    <source>
        <dbReference type="ARBA" id="ARBA00023136"/>
    </source>
</evidence>
<feature type="transmembrane region" description="Helical" evidence="9">
    <location>
        <begin position="192"/>
        <end position="210"/>
    </location>
</feature>
<evidence type="ECO:0000256" key="1">
    <source>
        <dbReference type="ARBA" id="ARBA00004651"/>
    </source>
</evidence>
<dbReference type="InterPro" id="IPR047817">
    <property type="entry name" value="ABC2_TM_bact-type"/>
</dbReference>
<name>A0ABX7M3W8_9RHOO</name>